<keyword evidence="1" id="KW-0802">TPR repeat</keyword>
<evidence type="ECO:0000256" key="1">
    <source>
        <dbReference type="PROSITE-ProRule" id="PRU00339"/>
    </source>
</evidence>
<dbReference type="SMART" id="SM00028">
    <property type="entry name" value="TPR"/>
    <property type="match status" value="3"/>
</dbReference>
<keyword evidence="2" id="KW-0808">Transferase</keyword>
<dbReference type="InterPro" id="IPR029063">
    <property type="entry name" value="SAM-dependent_MTases_sf"/>
</dbReference>
<feature type="repeat" description="TPR" evidence="1">
    <location>
        <begin position="61"/>
        <end position="94"/>
    </location>
</feature>
<keyword evidence="3" id="KW-1185">Reference proteome</keyword>
<dbReference type="Proteomes" id="UP000294546">
    <property type="component" value="Unassembled WGS sequence"/>
</dbReference>
<evidence type="ECO:0000313" key="3">
    <source>
        <dbReference type="Proteomes" id="UP000294546"/>
    </source>
</evidence>
<dbReference type="PANTHER" id="PTHR43861">
    <property type="entry name" value="TRANS-ACONITATE 2-METHYLTRANSFERASE-RELATED"/>
    <property type="match status" value="1"/>
</dbReference>
<sequence length="443" mass="49140">MQQQAYPSAEAICQQLLAKNPKDFNARHLLGVIKMHAGNALSACKELKRASELPVADRFRAQALNNLALALKQRSKFSDALQVQEQAVALLPDEHAFHINRVYLLEVLESWQTILDSLEQQSWLNEVDELQCLLARTERHTGKIEQAQRRIAQVLTRESDHPEALGEFCLLQSLSGATVQAEKLGSLTIDELESVADYLAEEGYLESALPLYRRLLELDPEHAAARHMVDAATGQVANHAPEQYVRGLYDTHAAQFEQQLVDRLGYRAPTLLTDALAELLPQHLSRVADLGCGSGLLGRNLKQQFSIDHLSGCDLSSGMLDEARRQGGYDQLEQANLLDWLNQQQALQLACATDVLIYIGDLGPIMQSVHKALAPEGIFAFTVEAADQDLELAPTGRYRHSEAHLRQRATQAGLELLSSSAFPLRKEQGKMQTGLMAFCRKPA</sequence>
<dbReference type="PANTHER" id="PTHR43861:SF1">
    <property type="entry name" value="TRANS-ACONITATE 2-METHYLTRANSFERASE"/>
    <property type="match status" value="1"/>
</dbReference>
<keyword evidence="2" id="KW-0489">Methyltransferase</keyword>
<dbReference type="InterPro" id="IPR019734">
    <property type="entry name" value="TPR_rpt"/>
</dbReference>
<dbReference type="GO" id="GO:0032259">
    <property type="term" value="P:methylation"/>
    <property type="evidence" value="ECO:0007669"/>
    <property type="project" value="UniProtKB-KW"/>
</dbReference>
<dbReference type="PROSITE" id="PS50005">
    <property type="entry name" value="TPR"/>
    <property type="match status" value="2"/>
</dbReference>
<feature type="repeat" description="TPR" evidence="1">
    <location>
        <begin position="189"/>
        <end position="222"/>
    </location>
</feature>
<proteinExistence type="predicted"/>
<dbReference type="EMBL" id="SMFU01000007">
    <property type="protein sequence ID" value="TCK08456.1"/>
    <property type="molecule type" value="Genomic_DNA"/>
</dbReference>
<reference evidence="2 3" key="1">
    <citation type="submission" date="2019-03" db="EMBL/GenBank/DDBJ databases">
        <title>Genomic Encyclopedia of Archaeal and Bacterial Type Strains, Phase II (KMG-II): from individual species to whole genera.</title>
        <authorList>
            <person name="Goeker M."/>
        </authorList>
    </citation>
    <scope>NUCLEOTIDE SEQUENCE [LARGE SCALE GENOMIC DNA]</scope>
    <source>
        <strain evidence="2 3">DSM 27697</strain>
    </source>
</reference>
<dbReference type="InterPro" id="IPR011990">
    <property type="entry name" value="TPR-like_helical_dom_sf"/>
</dbReference>
<accession>A0A4V2PEB3</accession>
<evidence type="ECO:0000313" key="2">
    <source>
        <dbReference type="EMBL" id="TCK08456.1"/>
    </source>
</evidence>
<gene>
    <name evidence="2" type="ORF">CLV83_0540</name>
</gene>
<dbReference type="SUPFAM" id="SSF53335">
    <property type="entry name" value="S-adenosyl-L-methionine-dependent methyltransferases"/>
    <property type="match status" value="1"/>
</dbReference>
<name>A0A4V2PEB3_9GAMM</name>
<organism evidence="2 3">
    <name type="scientific">Marinobacterium mangrovicola</name>
    <dbReference type="NCBI Taxonomy" id="1476959"/>
    <lineage>
        <taxon>Bacteria</taxon>
        <taxon>Pseudomonadati</taxon>
        <taxon>Pseudomonadota</taxon>
        <taxon>Gammaproteobacteria</taxon>
        <taxon>Oceanospirillales</taxon>
        <taxon>Oceanospirillaceae</taxon>
        <taxon>Marinobacterium</taxon>
    </lineage>
</organism>
<dbReference type="AlphaFoldDB" id="A0A4V2PEB3"/>
<dbReference type="Gene3D" id="3.40.50.150">
    <property type="entry name" value="Vaccinia Virus protein VP39"/>
    <property type="match status" value="1"/>
</dbReference>
<comment type="caution">
    <text evidence="2">The sequence shown here is derived from an EMBL/GenBank/DDBJ whole genome shotgun (WGS) entry which is preliminary data.</text>
</comment>
<dbReference type="Pfam" id="PF13489">
    <property type="entry name" value="Methyltransf_23"/>
    <property type="match status" value="1"/>
</dbReference>
<dbReference type="SUPFAM" id="SSF48452">
    <property type="entry name" value="TPR-like"/>
    <property type="match status" value="1"/>
</dbReference>
<dbReference type="Gene3D" id="1.25.40.10">
    <property type="entry name" value="Tetratricopeptide repeat domain"/>
    <property type="match status" value="1"/>
</dbReference>
<dbReference type="GO" id="GO:0008168">
    <property type="term" value="F:methyltransferase activity"/>
    <property type="evidence" value="ECO:0007669"/>
    <property type="project" value="UniProtKB-KW"/>
</dbReference>
<protein>
    <submittedName>
        <fullName evidence="2">Putative TPR repeat methyltransferase</fullName>
    </submittedName>
</protein>
<dbReference type="CDD" id="cd02440">
    <property type="entry name" value="AdoMet_MTases"/>
    <property type="match status" value="1"/>
</dbReference>